<reference evidence="1" key="1">
    <citation type="journal article" date="2019" name="PLoS Negl. Trop. Dis.">
        <title>Revisiting the worldwide diversity of Leptospira species in the environment.</title>
        <authorList>
            <person name="Vincent A.T."/>
            <person name="Schiettekatte O."/>
            <person name="Bourhy P."/>
            <person name="Veyrier F.J."/>
            <person name="Picardeau M."/>
        </authorList>
    </citation>
    <scope>NUCLEOTIDE SEQUENCE [LARGE SCALE GENOMIC DNA]</scope>
    <source>
        <strain evidence="1">201702476</strain>
    </source>
</reference>
<dbReference type="SUPFAM" id="SSF56801">
    <property type="entry name" value="Acetyl-CoA synthetase-like"/>
    <property type="match status" value="1"/>
</dbReference>
<dbReference type="PANTHER" id="PTHR36932:SF1">
    <property type="entry name" value="CAPSULAR POLYSACCHARIDE BIOSYNTHESIS PROTEIN"/>
    <property type="match status" value="1"/>
</dbReference>
<keyword evidence="2" id="KW-1185">Reference proteome</keyword>
<evidence type="ECO:0000313" key="2">
    <source>
        <dbReference type="Proteomes" id="UP000297693"/>
    </source>
</evidence>
<gene>
    <name evidence="1" type="ORF">EHQ58_03065</name>
</gene>
<dbReference type="OrthoDB" id="580775at2"/>
<keyword evidence="1" id="KW-0436">Ligase</keyword>
<dbReference type="Proteomes" id="UP000297693">
    <property type="component" value="Unassembled WGS sequence"/>
</dbReference>
<dbReference type="PANTHER" id="PTHR36932">
    <property type="entry name" value="CAPSULAR POLYSACCHARIDE BIOSYNTHESIS PROTEIN"/>
    <property type="match status" value="1"/>
</dbReference>
<dbReference type="InterPro" id="IPR053158">
    <property type="entry name" value="CapK_Type1_Caps_Biosynth"/>
</dbReference>
<dbReference type="Gene3D" id="3.40.50.12780">
    <property type="entry name" value="N-terminal domain of ligase-like"/>
    <property type="match status" value="1"/>
</dbReference>
<dbReference type="AlphaFoldDB" id="A0A4R9K7B1"/>
<dbReference type="GO" id="GO:0016874">
    <property type="term" value="F:ligase activity"/>
    <property type="evidence" value="ECO:0007669"/>
    <property type="project" value="UniProtKB-KW"/>
</dbReference>
<organism evidence="1 2">
    <name type="scientific">Leptospira ognonensis</name>
    <dbReference type="NCBI Taxonomy" id="2484945"/>
    <lineage>
        <taxon>Bacteria</taxon>
        <taxon>Pseudomonadati</taxon>
        <taxon>Spirochaetota</taxon>
        <taxon>Spirochaetia</taxon>
        <taxon>Leptospirales</taxon>
        <taxon>Leptospiraceae</taxon>
        <taxon>Leptospira</taxon>
    </lineage>
</organism>
<name>A0A4R9K7B1_9LEPT</name>
<comment type="caution">
    <text evidence="1">The sequence shown here is derived from an EMBL/GenBank/DDBJ whole genome shotgun (WGS) entry which is preliminary data.</text>
</comment>
<dbReference type="EMBL" id="RQGD01000010">
    <property type="protein sequence ID" value="TGL62199.1"/>
    <property type="molecule type" value="Genomic_DNA"/>
</dbReference>
<proteinExistence type="predicted"/>
<dbReference type="InterPro" id="IPR042099">
    <property type="entry name" value="ANL_N_sf"/>
</dbReference>
<dbReference type="RefSeq" id="WP_135621873.1">
    <property type="nucleotide sequence ID" value="NZ_RQGD01000010.1"/>
</dbReference>
<evidence type="ECO:0000313" key="1">
    <source>
        <dbReference type="EMBL" id="TGL62199.1"/>
    </source>
</evidence>
<protein>
    <submittedName>
        <fullName evidence="1">Phenylacetate--CoA ligase family protein</fullName>
    </submittedName>
</protein>
<sequence>MKKEWYHSLTKMIESQYAPRWNTIIGDRITEADYENVKSFETELYTKREFLDSKPKESILDYVGNLRFYSNFFYERLKGLSIRHDFERIPRMTRDDLQNKMTQILPPTHPLDRIIVNPTSGTTGKPILAPNHPFAIGCYVPMIEYSLLKYNVKVSHDFQTTAAIQLCHQNKTIVYATTHSLAGGAKFAKINWKDQDWRELDHKEKFLYEQAPTFLSGDPYAFEEAMKSGLNYKPKALHSTALELEESLRISLATHFQCPVINFYSLNETGPIAYACPLNPEWLHILPHDIFVETLDEYEQPSSFGEIVITGGRNPFLPLLRYATGDFGELNFSLCTCGEKTPRLKLLKGRKPIYFTDVSGKKINPVDISRILRMDPNVLRHQFIQKKNGTYEMNLSFLNSPSQIEVENLETQFQELLGKTAEVKIKDNLPNDQRKISIFINENLEK</sequence>
<accession>A0A4R9K7B1</accession>